<evidence type="ECO:0000259" key="8">
    <source>
        <dbReference type="SMART" id="SM01082"/>
    </source>
</evidence>
<feature type="compositionally biased region" description="Acidic residues" evidence="7">
    <location>
        <begin position="37"/>
        <end position="61"/>
    </location>
</feature>
<dbReference type="SMART" id="SM01082">
    <property type="entry name" value="CHZ"/>
    <property type="match status" value="1"/>
</dbReference>
<evidence type="ECO:0000256" key="5">
    <source>
        <dbReference type="ARBA" id="ARBA00023242"/>
    </source>
</evidence>
<dbReference type="AlphaFoldDB" id="A0A7H8RE64"/>
<dbReference type="Proteomes" id="UP000509510">
    <property type="component" value="Chromosome VI"/>
</dbReference>
<evidence type="ECO:0000256" key="6">
    <source>
        <dbReference type="ARBA" id="ARBA00025877"/>
    </source>
</evidence>
<dbReference type="GO" id="GO:0005634">
    <property type="term" value="C:nucleus"/>
    <property type="evidence" value="ECO:0007669"/>
    <property type="project" value="UniProtKB-SubCell"/>
</dbReference>
<proteinExistence type="inferred from homology"/>
<feature type="domain" description="Histone chaperone" evidence="8">
    <location>
        <begin position="57"/>
        <end position="94"/>
    </location>
</feature>
<dbReference type="RefSeq" id="XP_035350472.1">
    <property type="nucleotide sequence ID" value="XM_035494579.1"/>
</dbReference>
<keyword evidence="5" id="KW-0539">Nucleus</keyword>
<comment type="subunit">
    <text evidence="6">Forms a heterotrimer with H2A.Z-H2B, stabilizing the association of the histone dimer. Also, with a lower affinity, forms a heterotrimer with H2A-H2B.</text>
</comment>
<feature type="region of interest" description="Disordered" evidence="7">
    <location>
        <begin position="1"/>
        <end position="124"/>
    </location>
</feature>
<dbReference type="KEGG" id="trg:TRUGW13939_11472"/>
<comment type="similarity">
    <text evidence="3">Belongs to the CHZ1 family.</text>
</comment>
<feature type="compositionally biased region" description="Acidic residues" evidence="7">
    <location>
        <begin position="97"/>
        <end position="109"/>
    </location>
</feature>
<sequence length="124" mass="13527">MGDNQATTFNDPAANAPDAAAFEKGKGKAVDAHDVSMDEDEEASSDEDEESAEEEEDDDQGNLEPISASNIIDGGRRTRGKRIDFAEAAEKAKAEGEDPMDDEDDEDEDFHGASEERNDDRMQE</sequence>
<name>A0A7H8RE64_TALRU</name>
<evidence type="ECO:0000313" key="9">
    <source>
        <dbReference type="EMBL" id="QKX64298.1"/>
    </source>
</evidence>
<keyword evidence="10" id="KW-1185">Reference proteome</keyword>
<evidence type="ECO:0000256" key="3">
    <source>
        <dbReference type="ARBA" id="ARBA00008057"/>
    </source>
</evidence>
<gene>
    <name evidence="9" type="ORF">TRUGW13939_11472</name>
</gene>
<comment type="function">
    <text evidence="1">Forms a chaperone-bound H2A.Z-H2B complex that acts as a source for SWR1 complex-dependent H2A to H2A.Z histone replacement in chromatin.</text>
</comment>
<feature type="compositionally biased region" description="Basic and acidic residues" evidence="7">
    <location>
        <begin position="110"/>
        <end position="124"/>
    </location>
</feature>
<evidence type="ECO:0000256" key="7">
    <source>
        <dbReference type="SAM" id="MobiDB-lite"/>
    </source>
</evidence>
<evidence type="ECO:0000256" key="2">
    <source>
        <dbReference type="ARBA" id="ARBA00004123"/>
    </source>
</evidence>
<feature type="compositionally biased region" description="Low complexity" evidence="7">
    <location>
        <begin position="9"/>
        <end position="20"/>
    </location>
</feature>
<organism evidence="9 10">
    <name type="scientific">Talaromyces rugulosus</name>
    <name type="common">Penicillium rugulosum</name>
    <dbReference type="NCBI Taxonomy" id="121627"/>
    <lineage>
        <taxon>Eukaryota</taxon>
        <taxon>Fungi</taxon>
        <taxon>Dikarya</taxon>
        <taxon>Ascomycota</taxon>
        <taxon>Pezizomycotina</taxon>
        <taxon>Eurotiomycetes</taxon>
        <taxon>Eurotiomycetidae</taxon>
        <taxon>Eurotiales</taxon>
        <taxon>Trichocomaceae</taxon>
        <taxon>Talaromyces</taxon>
        <taxon>Talaromyces sect. Islandici</taxon>
    </lineage>
</organism>
<protein>
    <recommendedName>
        <fullName evidence="8">Histone chaperone domain-containing protein</fullName>
    </recommendedName>
</protein>
<dbReference type="Pfam" id="PF09649">
    <property type="entry name" value="CHZ"/>
    <property type="match status" value="1"/>
</dbReference>
<dbReference type="InterPro" id="IPR019098">
    <property type="entry name" value="Histone_chaperone_domain_CHZ"/>
</dbReference>
<evidence type="ECO:0000256" key="4">
    <source>
        <dbReference type="ARBA" id="ARBA00023186"/>
    </source>
</evidence>
<evidence type="ECO:0000256" key="1">
    <source>
        <dbReference type="ARBA" id="ARBA00002212"/>
    </source>
</evidence>
<dbReference type="GeneID" id="55998950"/>
<comment type="subcellular location">
    <subcellularLocation>
        <location evidence="2">Nucleus</location>
    </subcellularLocation>
</comment>
<accession>A0A7H8RE64</accession>
<keyword evidence="4" id="KW-0143">Chaperone</keyword>
<feature type="compositionally biased region" description="Basic and acidic residues" evidence="7">
    <location>
        <begin position="81"/>
        <end position="96"/>
    </location>
</feature>
<evidence type="ECO:0000313" key="10">
    <source>
        <dbReference type="Proteomes" id="UP000509510"/>
    </source>
</evidence>
<reference evidence="10" key="1">
    <citation type="submission" date="2020-06" db="EMBL/GenBank/DDBJ databases">
        <title>A chromosome-scale genome assembly of Talaromyces rugulosus W13939.</title>
        <authorList>
            <person name="Wang B."/>
            <person name="Guo L."/>
            <person name="Ye K."/>
            <person name="Wang L."/>
        </authorList>
    </citation>
    <scope>NUCLEOTIDE SEQUENCE [LARGE SCALE GENOMIC DNA]</scope>
    <source>
        <strain evidence="10">W13939</strain>
    </source>
</reference>
<feature type="compositionally biased region" description="Basic and acidic residues" evidence="7">
    <location>
        <begin position="21"/>
        <end position="36"/>
    </location>
</feature>
<dbReference type="EMBL" id="CP055903">
    <property type="protein sequence ID" value="QKX64298.1"/>
    <property type="molecule type" value="Genomic_DNA"/>
</dbReference>